<dbReference type="PROSITE" id="PS50171">
    <property type="entry name" value="ZF_MATRIN"/>
    <property type="match status" value="1"/>
</dbReference>
<name>B4NET1_DROWI</name>
<dbReference type="SUPFAM" id="SSF57667">
    <property type="entry name" value="beta-beta-alpha zinc fingers"/>
    <property type="match status" value="4"/>
</dbReference>
<feature type="compositionally biased region" description="Low complexity" evidence="6">
    <location>
        <begin position="332"/>
        <end position="342"/>
    </location>
</feature>
<evidence type="ECO:0000256" key="6">
    <source>
        <dbReference type="SAM" id="MobiDB-lite"/>
    </source>
</evidence>
<evidence type="ECO:0000256" key="3">
    <source>
        <dbReference type="ARBA" id="ARBA00022771"/>
    </source>
</evidence>
<dbReference type="Gene3D" id="3.30.160.60">
    <property type="entry name" value="Classic Zinc Finger"/>
    <property type="match status" value="4"/>
</dbReference>
<reference evidence="8 9" key="1">
    <citation type="journal article" date="2007" name="Nature">
        <title>Evolution of genes and genomes on the Drosophila phylogeny.</title>
        <authorList>
            <consortium name="Drosophila 12 Genomes Consortium"/>
            <person name="Clark A.G."/>
            <person name="Eisen M.B."/>
            <person name="Smith D.R."/>
            <person name="Bergman C.M."/>
            <person name="Oliver B."/>
            <person name="Markow T.A."/>
            <person name="Kaufman T.C."/>
            <person name="Kellis M."/>
            <person name="Gelbart W."/>
            <person name="Iyer V.N."/>
            <person name="Pollard D.A."/>
            <person name="Sackton T.B."/>
            <person name="Larracuente A.M."/>
            <person name="Singh N.D."/>
            <person name="Abad J.P."/>
            <person name="Abt D.N."/>
            <person name="Adryan B."/>
            <person name="Aguade M."/>
            <person name="Akashi H."/>
            <person name="Anderson W.W."/>
            <person name="Aquadro C.F."/>
            <person name="Ardell D.H."/>
            <person name="Arguello R."/>
            <person name="Artieri C.G."/>
            <person name="Barbash D.A."/>
            <person name="Barker D."/>
            <person name="Barsanti P."/>
            <person name="Batterham P."/>
            <person name="Batzoglou S."/>
            <person name="Begun D."/>
            <person name="Bhutkar A."/>
            <person name="Blanco E."/>
            <person name="Bosak S.A."/>
            <person name="Bradley R.K."/>
            <person name="Brand A.D."/>
            <person name="Brent M.R."/>
            <person name="Brooks A.N."/>
            <person name="Brown R.H."/>
            <person name="Butlin R.K."/>
            <person name="Caggese C."/>
            <person name="Calvi B.R."/>
            <person name="Bernardo de Carvalho A."/>
            <person name="Caspi A."/>
            <person name="Castrezana S."/>
            <person name="Celniker S.E."/>
            <person name="Chang J.L."/>
            <person name="Chapple C."/>
            <person name="Chatterji S."/>
            <person name="Chinwalla A."/>
            <person name="Civetta A."/>
            <person name="Clifton S.W."/>
            <person name="Comeron J.M."/>
            <person name="Costello J.C."/>
            <person name="Coyne J.A."/>
            <person name="Daub J."/>
            <person name="David R.G."/>
            <person name="Delcher A.L."/>
            <person name="Delehaunty K."/>
            <person name="Do C.B."/>
            <person name="Ebling H."/>
            <person name="Edwards K."/>
            <person name="Eickbush T."/>
            <person name="Evans J.D."/>
            <person name="Filipski A."/>
            <person name="Findeiss S."/>
            <person name="Freyhult E."/>
            <person name="Fulton L."/>
            <person name="Fulton R."/>
            <person name="Garcia A.C."/>
            <person name="Gardiner A."/>
            <person name="Garfield D.A."/>
            <person name="Garvin B.E."/>
            <person name="Gibson G."/>
            <person name="Gilbert D."/>
            <person name="Gnerre S."/>
            <person name="Godfrey J."/>
            <person name="Good R."/>
            <person name="Gotea V."/>
            <person name="Gravely B."/>
            <person name="Greenberg A.J."/>
            <person name="Griffiths-Jones S."/>
            <person name="Gross S."/>
            <person name="Guigo R."/>
            <person name="Gustafson E.A."/>
            <person name="Haerty W."/>
            <person name="Hahn M.W."/>
            <person name="Halligan D.L."/>
            <person name="Halpern A.L."/>
            <person name="Halter G.M."/>
            <person name="Han M.V."/>
            <person name="Heger A."/>
            <person name="Hillier L."/>
            <person name="Hinrichs A.S."/>
            <person name="Holmes I."/>
            <person name="Hoskins R.A."/>
            <person name="Hubisz M.J."/>
            <person name="Hultmark D."/>
            <person name="Huntley M.A."/>
            <person name="Jaffe D.B."/>
            <person name="Jagadeeshan S."/>
            <person name="Jeck W.R."/>
            <person name="Johnson J."/>
            <person name="Jones C.D."/>
            <person name="Jordan W.C."/>
            <person name="Karpen G.H."/>
            <person name="Kataoka E."/>
            <person name="Keightley P.D."/>
            <person name="Kheradpour P."/>
            <person name="Kirkness E.F."/>
            <person name="Koerich L.B."/>
            <person name="Kristiansen K."/>
            <person name="Kudrna D."/>
            <person name="Kulathinal R.J."/>
            <person name="Kumar S."/>
            <person name="Kwok R."/>
            <person name="Lander E."/>
            <person name="Langley C.H."/>
            <person name="Lapoint R."/>
            <person name="Lazzaro B.P."/>
            <person name="Lee S.J."/>
            <person name="Levesque L."/>
            <person name="Li R."/>
            <person name="Lin C.F."/>
            <person name="Lin M.F."/>
            <person name="Lindblad-Toh K."/>
            <person name="Llopart A."/>
            <person name="Long M."/>
            <person name="Low L."/>
            <person name="Lozovsky E."/>
            <person name="Lu J."/>
            <person name="Luo M."/>
            <person name="Machado C.A."/>
            <person name="Makalowski W."/>
            <person name="Marzo M."/>
            <person name="Matsuda M."/>
            <person name="Matzkin L."/>
            <person name="McAllister B."/>
            <person name="McBride C.S."/>
            <person name="McKernan B."/>
            <person name="McKernan K."/>
            <person name="Mendez-Lago M."/>
            <person name="Minx P."/>
            <person name="Mollenhauer M.U."/>
            <person name="Montooth K."/>
            <person name="Mount S.M."/>
            <person name="Mu X."/>
            <person name="Myers E."/>
            <person name="Negre B."/>
            <person name="Newfeld S."/>
            <person name="Nielsen R."/>
            <person name="Noor M.A."/>
            <person name="O'Grady P."/>
            <person name="Pachter L."/>
            <person name="Papaceit M."/>
            <person name="Parisi M.J."/>
            <person name="Parisi M."/>
            <person name="Parts L."/>
            <person name="Pedersen J.S."/>
            <person name="Pesole G."/>
            <person name="Phillippy A.M."/>
            <person name="Ponting C.P."/>
            <person name="Pop M."/>
            <person name="Porcelli D."/>
            <person name="Powell J.R."/>
            <person name="Prohaska S."/>
            <person name="Pruitt K."/>
            <person name="Puig M."/>
            <person name="Quesneville H."/>
            <person name="Ram K.R."/>
            <person name="Rand D."/>
            <person name="Rasmussen M.D."/>
            <person name="Reed L.K."/>
            <person name="Reenan R."/>
            <person name="Reily A."/>
            <person name="Remington K.A."/>
            <person name="Rieger T.T."/>
            <person name="Ritchie M.G."/>
            <person name="Robin C."/>
            <person name="Rogers Y.H."/>
            <person name="Rohde C."/>
            <person name="Rozas J."/>
            <person name="Rubenfield M.J."/>
            <person name="Ruiz A."/>
            <person name="Russo S."/>
            <person name="Salzberg S.L."/>
            <person name="Sanchez-Gracia A."/>
            <person name="Saranga D.J."/>
            <person name="Sato H."/>
            <person name="Schaeffer S.W."/>
            <person name="Schatz M.C."/>
            <person name="Schlenke T."/>
            <person name="Schwartz R."/>
            <person name="Segarra C."/>
            <person name="Singh R.S."/>
            <person name="Sirot L."/>
            <person name="Sirota M."/>
            <person name="Sisneros N.B."/>
            <person name="Smith C.D."/>
            <person name="Smith T.F."/>
            <person name="Spieth J."/>
            <person name="Stage D.E."/>
            <person name="Stark A."/>
            <person name="Stephan W."/>
            <person name="Strausberg R.L."/>
            <person name="Strempel S."/>
            <person name="Sturgill D."/>
            <person name="Sutton G."/>
            <person name="Sutton G.G."/>
            <person name="Tao W."/>
            <person name="Teichmann S."/>
            <person name="Tobari Y.N."/>
            <person name="Tomimura Y."/>
            <person name="Tsolas J.M."/>
            <person name="Valente V.L."/>
            <person name="Venter E."/>
            <person name="Venter J.C."/>
            <person name="Vicario S."/>
            <person name="Vieira F.G."/>
            <person name="Vilella A.J."/>
            <person name="Villasante A."/>
            <person name="Walenz B."/>
            <person name="Wang J."/>
            <person name="Wasserman M."/>
            <person name="Watts T."/>
            <person name="Wilson D."/>
            <person name="Wilson R.K."/>
            <person name="Wing R.A."/>
            <person name="Wolfner M.F."/>
            <person name="Wong A."/>
            <person name="Wong G.K."/>
            <person name="Wu C.I."/>
            <person name="Wu G."/>
            <person name="Yamamoto D."/>
            <person name="Yang H.P."/>
            <person name="Yang S.P."/>
            <person name="Yorke J.A."/>
            <person name="Yoshida K."/>
            <person name="Zdobnov E."/>
            <person name="Zhang P."/>
            <person name="Zhang Y."/>
            <person name="Zimin A.V."/>
            <person name="Baldwin J."/>
            <person name="Abdouelleil A."/>
            <person name="Abdulkadir J."/>
            <person name="Abebe A."/>
            <person name="Abera B."/>
            <person name="Abreu J."/>
            <person name="Acer S.C."/>
            <person name="Aftuck L."/>
            <person name="Alexander A."/>
            <person name="An P."/>
            <person name="Anderson E."/>
            <person name="Anderson S."/>
            <person name="Arachi H."/>
            <person name="Azer M."/>
            <person name="Bachantsang P."/>
            <person name="Barry A."/>
            <person name="Bayul T."/>
            <person name="Berlin A."/>
            <person name="Bessette D."/>
            <person name="Bloom T."/>
            <person name="Blye J."/>
            <person name="Boguslavskiy L."/>
            <person name="Bonnet C."/>
            <person name="Boukhgalter B."/>
            <person name="Bourzgui I."/>
            <person name="Brown A."/>
            <person name="Cahill P."/>
            <person name="Channer S."/>
            <person name="Cheshatsang Y."/>
            <person name="Chuda L."/>
            <person name="Citroen M."/>
            <person name="Collymore A."/>
            <person name="Cooke P."/>
            <person name="Costello M."/>
            <person name="D'Aco K."/>
            <person name="Daza R."/>
            <person name="De Haan G."/>
            <person name="DeGray S."/>
            <person name="DeMaso C."/>
            <person name="Dhargay N."/>
            <person name="Dooley K."/>
            <person name="Dooley E."/>
            <person name="Doricent M."/>
            <person name="Dorje P."/>
            <person name="Dorjee K."/>
            <person name="Dupes A."/>
            <person name="Elong R."/>
            <person name="Falk J."/>
            <person name="Farina A."/>
            <person name="Faro S."/>
            <person name="Ferguson D."/>
            <person name="Fisher S."/>
            <person name="Foley C.D."/>
            <person name="Franke A."/>
            <person name="Friedrich D."/>
            <person name="Gadbois L."/>
            <person name="Gearin G."/>
            <person name="Gearin C.R."/>
            <person name="Giannoukos G."/>
            <person name="Goode T."/>
            <person name="Graham J."/>
            <person name="Grandbois E."/>
            <person name="Grewal S."/>
            <person name="Gyaltsen K."/>
            <person name="Hafez N."/>
            <person name="Hagos B."/>
            <person name="Hall J."/>
            <person name="Henson C."/>
            <person name="Hollinger A."/>
            <person name="Honan T."/>
            <person name="Huard M.D."/>
            <person name="Hughes L."/>
            <person name="Hurhula B."/>
            <person name="Husby M.E."/>
            <person name="Kamat A."/>
            <person name="Kanga B."/>
            <person name="Kashin S."/>
            <person name="Khazanovich D."/>
            <person name="Kisner P."/>
            <person name="Lance K."/>
            <person name="Lara M."/>
            <person name="Lee W."/>
            <person name="Lennon N."/>
            <person name="Letendre F."/>
            <person name="LeVine R."/>
            <person name="Lipovsky A."/>
            <person name="Liu X."/>
            <person name="Liu J."/>
            <person name="Liu S."/>
            <person name="Lokyitsang T."/>
            <person name="Lokyitsang Y."/>
            <person name="Lubonja R."/>
            <person name="Lui A."/>
            <person name="MacDonald P."/>
            <person name="Magnisalis V."/>
            <person name="Maru K."/>
            <person name="Matthews C."/>
            <person name="McCusker W."/>
            <person name="McDonough S."/>
            <person name="Mehta T."/>
            <person name="Meldrim J."/>
            <person name="Meneus L."/>
            <person name="Mihai O."/>
            <person name="Mihalev A."/>
            <person name="Mihova T."/>
            <person name="Mittelman R."/>
            <person name="Mlenga V."/>
            <person name="Montmayeur A."/>
            <person name="Mulrain L."/>
            <person name="Navidi A."/>
            <person name="Naylor J."/>
            <person name="Negash T."/>
            <person name="Nguyen T."/>
            <person name="Nguyen N."/>
            <person name="Nicol R."/>
            <person name="Norbu C."/>
            <person name="Norbu N."/>
            <person name="Novod N."/>
            <person name="O'Neill B."/>
            <person name="Osman S."/>
            <person name="Markiewicz E."/>
            <person name="Oyono O.L."/>
            <person name="Patti C."/>
            <person name="Phunkhang P."/>
            <person name="Pierre F."/>
            <person name="Priest M."/>
            <person name="Raghuraman S."/>
            <person name="Rege F."/>
            <person name="Reyes R."/>
            <person name="Rise C."/>
            <person name="Rogov P."/>
            <person name="Ross K."/>
            <person name="Ryan E."/>
            <person name="Settipalli S."/>
            <person name="Shea T."/>
            <person name="Sherpa N."/>
            <person name="Shi L."/>
            <person name="Shih D."/>
            <person name="Sparrow T."/>
            <person name="Spaulding J."/>
            <person name="Stalker J."/>
            <person name="Stange-Thomann N."/>
            <person name="Stavropoulos S."/>
            <person name="Stone C."/>
            <person name="Strader C."/>
            <person name="Tesfaye S."/>
            <person name="Thomson T."/>
            <person name="Thoulutsang Y."/>
            <person name="Thoulutsang D."/>
            <person name="Topham K."/>
            <person name="Topping I."/>
            <person name="Tsamla T."/>
            <person name="Vassiliev H."/>
            <person name="Vo A."/>
            <person name="Wangchuk T."/>
            <person name="Wangdi T."/>
            <person name="Weiand M."/>
            <person name="Wilkinson J."/>
            <person name="Wilson A."/>
            <person name="Yadav S."/>
            <person name="Young G."/>
            <person name="Yu Q."/>
            <person name="Zembek L."/>
            <person name="Zhong D."/>
            <person name="Zimmer A."/>
            <person name="Zwirko Z."/>
            <person name="Jaffe D.B."/>
            <person name="Alvarez P."/>
            <person name="Brockman W."/>
            <person name="Butler J."/>
            <person name="Chin C."/>
            <person name="Gnerre S."/>
            <person name="Grabherr M."/>
            <person name="Kleber M."/>
            <person name="Mauceli E."/>
            <person name="MacCallum I."/>
        </authorList>
    </citation>
    <scope>NUCLEOTIDE SEQUENCE [LARGE SCALE GENOMIC DNA]</scope>
    <source>
        <strain evidence="9">Tucson 14030-0811.24</strain>
    </source>
</reference>
<gene>
    <name evidence="8" type="primary">Dwil\GK25698</name>
    <name evidence="8" type="ORF">Dwil_GK25698</name>
</gene>
<dbReference type="PANTHER" id="PTHR46786">
    <property type="entry name" value="ZINC FINGER MATRIN-TYPE PROTEIN 3"/>
    <property type="match status" value="1"/>
</dbReference>
<dbReference type="InterPro" id="IPR036236">
    <property type="entry name" value="Znf_C2H2_sf"/>
</dbReference>
<dbReference type="OrthoDB" id="434647at2759"/>
<keyword evidence="9" id="KW-1185">Reference proteome</keyword>
<feature type="domain" description="Matrin-type" evidence="7">
    <location>
        <begin position="370"/>
        <end position="400"/>
    </location>
</feature>
<keyword evidence="3" id="KW-0863">Zinc-finger</keyword>
<dbReference type="InterPro" id="IPR013087">
    <property type="entry name" value="Znf_C2H2_type"/>
</dbReference>
<dbReference type="eggNOG" id="ENOG502S3W6">
    <property type="taxonomic scope" value="Eukaryota"/>
</dbReference>
<sequence length="414" mass="45675">MSSSEYLSGYHIPLLIGGSAPPPALSQGEPGNRSVALPHRSKEEPLDAAKRFTPPGKHAMYADVEVDAPPRAKKQKPSNGIDSLPITTTINNGDGSPASLVMFPGRDESYPDELNKLIKPLSCKLCQTQMTSMKSARDHYESKSHDRHISAWLAKNYTEIGLQLPPIKRLIKQGPIGPNAFHCDLCDLALTSTPHMRQHYAGRKHKLVEQRRSKPSGAGYYTNEGKWVRTGSKVGETLHLQQQPPTDRRFGIGVMFIAEEQQQQQQEQPLMVVDPSHIPVSPAASGASLYDSLTCDICKINVTSPSQMQMHCEGSKHQKNLRNASGNPSAMEQQQQPLSSLPESSLLSAAVTENFDVGDLSMYRTPSGSYYCKLCNKYMNHVTILQQHLIGKKHIKMVRQQTTAAQTESSKIAE</sequence>
<evidence type="ECO:0000256" key="2">
    <source>
        <dbReference type="ARBA" id="ARBA00022723"/>
    </source>
</evidence>
<dbReference type="GO" id="GO:0003676">
    <property type="term" value="F:nucleic acid binding"/>
    <property type="evidence" value="ECO:0007669"/>
    <property type="project" value="InterPro"/>
</dbReference>
<dbReference type="Proteomes" id="UP000007798">
    <property type="component" value="Unassembled WGS sequence"/>
</dbReference>
<organism evidence="8 9">
    <name type="scientific">Drosophila willistoni</name>
    <name type="common">Fruit fly</name>
    <dbReference type="NCBI Taxonomy" id="7260"/>
    <lineage>
        <taxon>Eukaryota</taxon>
        <taxon>Metazoa</taxon>
        <taxon>Ecdysozoa</taxon>
        <taxon>Arthropoda</taxon>
        <taxon>Hexapoda</taxon>
        <taxon>Insecta</taxon>
        <taxon>Pterygota</taxon>
        <taxon>Neoptera</taxon>
        <taxon>Endopterygota</taxon>
        <taxon>Diptera</taxon>
        <taxon>Brachycera</taxon>
        <taxon>Muscomorpha</taxon>
        <taxon>Ephydroidea</taxon>
        <taxon>Drosophilidae</taxon>
        <taxon>Drosophila</taxon>
        <taxon>Sophophora</taxon>
    </lineage>
</organism>
<dbReference type="PROSITE" id="PS00028">
    <property type="entry name" value="ZINC_FINGER_C2H2_1"/>
    <property type="match status" value="2"/>
</dbReference>
<keyword evidence="4" id="KW-0862">Zinc</keyword>
<keyword evidence="2" id="KW-0479">Metal-binding</keyword>
<dbReference type="InterPro" id="IPR003604">
    <property type="entry name" value="Matrin/U1-like-C_Znf_C2H2"/>
</dbReference>
<dbReference type="GO" id="GO:0005634">
    <property type="term" value="C:nucleus"/>
    <property type="evidence" value="ECO:0007669"/>
    <property type="project" value="UniProtKB-SubCell"/>
</dbReference>
<dbReference type="PANTHER" id="PTHR46786:SF1">
    <property type="entry name" value="ZINC FINGER MATRIN-TYPE PROTEIN 3"/>
    <property type="match status" value="1"/>
</dbReference>
<evidence type="ECO:0000313" key="8">
    <source>
        <dbReference type="EMBL" id="EDW82250.2"/>
    </source>
</evidence>
<feature type="region of interest" description="Disordered" evidence="6">
    <location>
        <begin position="314"/>
        <end position="342"/>
    </location>
</feature>
<feature type="compositionally biased region" description="Polar residues" evidence="6">
    <location>
        <begin position="77"/>
        <end position="90"/>
    </location>
</feature>
<keyword evidence="5" id="KW-0539">Nucleus</keyword>
<dbReference type="FunCoup" id="B4NET1">
    <property type="interactions" value="182"/>
</dbReference>
<feature type="compositionally biased region" description="Polar residues" evidence="6">
    <location>
        <begin position="321"/>
        <end position="331"/>
    </location>
</feature>
<dbReference type="InterPro" id="IPR052644">
    <property type="entry name" value="ZMAT3"/>
</dbReference>
<proteinExistence type="predicted"/>
<dbReference type="Pfam" id="PF12874">
    <property type="entry name" value="zf-met"/>
    <property type="match status" value="4"/>
</dbReference>
<evidence type="ECO:0000256" key="5">
    <source>
        <dbReference type="ARBA" id="ARBA00023242"/>
    </source>
</evidence>
<dbReference type="HOGENOM" id="CLU_051920_0_0_1"/>
<dbReference type="SMART" id="SM00355">
    <property type="entry name" value="ZnF_C2H2"/>
    <property type="match status" value="4"/>
</dbReference>
<dbReference type="GO" id="GO:0008270">
    <property type="term" value="F:zinc ion binding"/>
    <property type="evidence" value="ECO:0007669"/>
    <property type="project" value="UniProtKB-KW"/>
</dbReference>
<dbReference type="STRING" id="7260.B4NET1"/>
<feature type="region of interest" description="Disordered" evidence="6">
    <location>
        <begin position="70"/>
        <end position="90"/>
    </location>
</feature>
<evidence type="ECO:0000313" key="9">
    <source>
        <dbReference type="Proteomes" id="UP000007798"/>
    </source>
</evidence>
<evidence type="ECO:0000256" key="1">
    <source>
        <dbReference type="ARBA" id="ARBA00004123"/>
    </source>
</evidence>
<dbReference type="AlphaFoldDB" id="B4NET1"/>
<evidence type="ECO:0000259" key="7">
    <source>
        <dbReference type="PROSITE" id="PS50171"/>
    </source>
</evidence>
<accession>B4NET1</accession>
<protein>
    <recommendedName>
        <fullName evidence="7">Matrin-type domain-containing protein</fullName>
    </recommendedName>
</protein>
<feature type="compositionally biased region" description="Basic and acidic residues" evidence="6">
    <location>
        <begin position="40"/>
        <end position="50"/>
    </location>
</feature>
<dbReference type="SMART" id="SM00451">
    <property type="entry name" value="ZnF_U1"/>
    <property type="match status" value="4"/>
</dbReference>
<dbReference type="InterPro" id="IPR000690">
    <property type="entry name" value="Matrin/U1-C_Znf_C2H2"/>
</dbReference>
<dbReference type="InParanoid" id="B4NET1"/>
<comment type="subcellular location">
    <subcellularLocation>
        <location evidence="1">Nucleus</location>
    </subcellularLocation>
</comment>
<feature type="region of interest" description="Disordered" evidence="6">
    <location>
        <begin position="17"/>
        <end position="56"/>
    </location>
</feature>
<dbReference type="EMBL" id="CH964239">
    <property type="protein sequence ID" value="EDW82250.2"/>
    <property type="molecule type" value="Genomic_DNA"/>
</dbReference>
<evidence type="ECO:0000256" key="4">
    <source>
        <dbReference type="ARBA" id="ARBA00022833"/>
    </source>
</evidence>